<feature type="domain" description="C2H2-type" evidence="2">
    <location>
        <begin position="590"/>
        <end position="619"/>
    </location>
</feature>
<gene>
    <name evidence="3" type="ORF">g.11838</name>
</gene>
<reference evidence="3" key="1">
    <citation type="submission" date="2015-11" db="EMBL/GenBank/DDBJ databases">
        <title>De novo transcriptome assembly of four potential Pierce s Disease insect vectors from Arizona vineyards.</title>
        <authorList>
            <person name="Tassone E.E."/>
        </authorList>
    </citation>
    <scope>NUCLEOTIDE SEQUENCE</scope>
</reference>
<dbReference type="PROSITE" id="PS00028">
    <property type="entry name" value="ZINC_FINGER_C2H2_1"/>
    <property type="match status" value="9"/>
</dbReference>
<organism evidence="3">
    <name type="scientific">Homalodisca liturata</name>
    <dbReference type="NCBI Taxonomy" id="320908"/>
    <lineage>
        <taxon>Eukaryota</taxon>
        <taxon>Metazoa</taxon>
        <taxon>Ecdysozoa</taxon>
        <taxon>Arthropoda</taxon>
        <taxon>Hexapoda</taxon>
        <taxon>Insecta</taxon>
        <taxon>Pterygota</taxon>
        <taxon>Neoptera</taxon>
        <taxon>Paraneoptera</taxon>
        <taxon>Hemiptera</taxon>
        <taxon>Auchenorrhyncha</taxon>
        <taxon>Membracoidea</taxon>
        <taxon>Cicadellidae</taxon>
        <taxon>Cicadellinae</taxon>
        <taxon>Proconiini</taxon>
        <taxon>Homalodisca</taxon>
    </lineage>
</organism>
<evidence type="ECO:0000256" key="1">
    <source>
        <dbReference type="PROSITE-ProRule" id="PRU00042"/>
    </source>
</evidence>
<dbReference type="InterPro" id="IPR036236">
    <property type="entry name" value="Znf_C2H2_sf"/>
</dbReference>
<dbReference type="SMART" id="SM00355">
    <property type="entry name" value="ZnF_C2H2"/>
    <property type="match status" value="10"/>
</dbReference>
<dbReference type="Pfam" id="PF00096">
    <property type="entry name" value="zf-C2H2"/>
    <property type="match status" value="3"/>
</dbReference>
<dbReference type="InterPro" id="IPR013087">
    <property type="entry name" value="Znf_C2H2_type"/>
</dbReference>
<feature type="domain" description="C2H2-type" evidence="2">
    <location>
        <begin position="621"/>
        <end position="648"/>
    </location>
</feature>
<feature type="domain" description="C2H2-type" evidence="2">
    <location>
        <begin position="707"/>
        <end position="736"/>
    </location>
</feature>
<feature type="domain" description="C2H2-type" evidence="2">
    <location>
        <begin position="743"/>
        <end position="773"/>
    </location>
</feature>
<dbReference type="GO" id="GO:0006357">
    <property type="term" value="P:regulation of transcription by RNA polymerase II"/>
    <property type="evidence" value="ECO:0007669"/>
    <property type="project" value="TreeGrafter"/>
</dbReference>
<dbReference type="GO" id="GO:0003712">
    <property type="term" value="F:transcription coregulator activity"/>
    <property type="evidence" value="ECO:0007669"/>
    <property type="project" value="TreeGrafter"/>
</dbReference>
<feature type="domain" description="C2H2-type" evidence="2">
    <location>
        <begin position="649"/>
        <end position="678"/>
    </location>
</feature>
<dbReference type="Gene3D" id="3.30.160.60">
    <property type="entry name" value="Classic Zinc Finger"/>
    <property type="match status" value="7"/>
</dbReference>
<proteinExistence type="predicted"/>
<keyword evidence="1" id="KW-0479">Metal-binding</keyword>
<feature type="domain" description="C2H2-type" evidence="2">
    <location>
        <begin position="559"/>
        <end position="588"/>
    </location>
</feature>
<dbReference type="FunFam" id="3.30.160.60:FF:000007">
    <property type="entry name" value="Basic krueppel-like factor 3"/>
    <property type="match status" value="1"/>
</dbReference>
<dbReference type="GO" id="GO:0008270">
    <property type="term" value="F:zinc ion binding"/>
    <property type="evidence" value="ECO:0007669"/>
    <property type="project" value="UniProtKB-KW"/>
</dbReference>
<feature type="domain" description="C2H2-type" evidence="2">
    <location>
        <begin position="679"/>
        <end position="706"/>
    </location>
</feature>
<keyword evidence="1" id="KW-0862">Zinc</keyword>
<dbReference type="GO" id="GO:0005634">
    <property type="term" value="C:nucleus"/>
    <property type="evidence" value="ECO:0007669"/>
    <property type="project" value="TreeGrafter"/>
</dbReference>
<dbReference type="PROSITE" id="PS50157">
    <property type="entry name" value="ZINC_FINGER_C2H2_2"/>
    <property type="match status" value="9"/>
</dbReference>
<dbReference type="PANTHER" id="PTHR46179:SF26">
    <property type="entry name" value="ZINC FINGER PROTEIN 423 HOMOLOG"/>
    <property type="match status" value="1"/>
</dbReference>
<evidence type="ECO:0000313" key="3">
    <source>
        <dbReference type="EMBL" id="JAS71768.1"/>
    </source>
</evidence>
<accession>A0A1B6HAR1</accession>
<dbReference type="SUPFAM" id="SSF57667">
    <property type="entry name" value="beta-beta-alpha zinc fingers"/>
    <property type="match status" value="4"/>
</dbReference>
<sequence>MSDEGVSDDLEENSGEIKQRTIGDIVSIDNCDSVNSSFITMGRSTEELASYEGSVSICCKQIEETIINESAVLFNDIKSVEEWLKNKTDLIPSEDFDEPKSYDFLNFNSEETVANNNEGSGAILPHISNISNVMIEELNLNVENWEDFVLESKCDENIVDYSNISTGLNIINSSGELELHQIDGFLNTPNVTASSSLNKSEPSKEQIISEKDIQSEKALANVCMSKPLPSPRFLKKLPLVKIPMNCLIKGKILGKSHISTLSGKSPLSLLHSSTQTIKPSPKVNSISDQFKRSLKIKEKSQFASISCDVNGKPTIMVLPFKPVKASKSSLLKTNQTRSLLKINNSSLQTKTLTKNIDGPIRPTSVVPKEPRKKEKFPVALVAISTDKSVNTTEIVIKTDEGENIYKGKTSDIMKATNSVNGQLSTMSKKDDCGLVKTNENQAVNDILVKLLGVNDEELDSIEGTPLSTHMQCPVDGCQFRSSKGGALKVHILQHYGIRPFKCDYPNCTWAFYTSFRLKRHKEIHYKRKYQCPVDGCNRTFSTIYNVNPHLKRHWRPTTITCTIDNCNKAFQTRKSYDKHLMEHGPEHAPYTCSKVGCGRKCYTVNSLNSHSRTHQYAEEELTCCYCGKNFKAPCRLKAHLNIHMGVRPYKCEFEGCVWAFATSSKLRRHQRKHTQTRQHSCKVCGKCFLRPDHLKDHSLKHFVKKSFVCPIADCGTVLSNKSTMYNHLKKHRNQEATVEVQSYPCPMDDCNLAFNTKENLRTHLQISHSNLTSENSQDVIQLLSDDQLMTLENLQSNTSNSGPGIVSFNSMSQEGLLVGMSDLVQCIPAMEQGVYSESNASNNIITHVVFTDDMVLAPNLADIEETVGSSHTGITYQTMEVQPQENLPQESLPSSLHMASDVVLSAGLLANHENLERSLLLQDELSSGDLYSLG</sequence>
<dbReference type="EMBL" id="GECU01035938">
    <property type="protein sequence ID" value="JAS71768.1"/>
    <property type="molecule type" value="Transcribed_RNA"/>
</dbReference>
<protein>
    <recommendedName>
        <fullName evidence="2">C2H2-type domain-containing protein</fullName>
    </recommendedName>
</protein>
<feature type="domain" description="C2H2-type" evidence="2">
    <location>
        <begin position="529"/>
        <end position="553"/>
    </location>
</feature>
<dbReference type="AlphaFoldDB" id="A0A1B6HAR1"/>
<dbReference type="PANTHER" id="PTHR46179">
    <property type="entry name" value="ZINC FINGER PROTEIN"/>
    <property type="match status" value="1"/>
</dbReference>
<keyword evidence="1" id="KW-0863">Zinc-finger</keyword>
<feature type="non-terminal residue" evidence="3">
    <location>
        <position position="934"/>
    </location>
</feature>
<feature type="domain" description="C2H2-type" evidence="2">
    <location>
        <begin position="500"/>
        <end position="529"/>
    </location>
</feature>
<evidence type="ECO:0000259" key="2">
    <source>
        <dbReference type="PROSITE" id="PS50157"/>
    </source>
</evidence>
<dbReference type="InterPro" id="IPR051061">
    <property type="entry name" value="Zinc_finger_trans_reg"/>
</dbReference>
<name>A0A1B6HAR1_9HEMI</name>